<dbReference type="FunFam" id="1.25.40.70:FF:000011">
    <property type="entry name" value="Phosphatidylinositol 4-kinase alpha"/>
    <property type="match status" value="1"/>
</dbReference>
<dbReference type="CDD" id="cd05167">
    <property type="entry name" value="PI4Kc_III_alpha"/>
    <property type="match status" value="1"/>
</dbReference>
<dbReference type="FunFam" id="3.30.1010.10:FF:000009">
    <property type="entry name" value="Phosphatidylinositol 4-kinase, catalytic, alpha"/>
    <property type="match status" value="1"/>
</dbReference>
<dbReference type="PROSITE" id="PS00915">
    <property type="entry name" value="PI3_4_KINASE_1"/>
    <property type="match status" value="1"/>
</dbReference>
<dbReference type="InterPro" id="IPR000403">
    <property type="entry name" value="PI3/4_kinase_cat_dom"/>
</dbReference>
<keyword evidence="3" id="KW-0808">Transferase</keyword>
<dbReference type="GO" id="GO:0005886">
    <property type="term" value="C:plasma membrane"/>
    <property type="evidence" value="ECO:0007669"/>
    <property type="project" value="TreeGrafter"/>
</dbReference>
<sequence>MAPKSGSVFATSLQHLARSLSNLDDPPWEKVYQLQQMCPQPTFLGTKGFRIDPRRQDAVAALGIFLLESDMKYKEKLVPYLIDLMRGLASAQWQEQTGYRAKESLPMSENYAFSLTTLLTDIAVKEPSFKEQILTAQLDALQALSRQCYQLGEPSQGTSCHLIVPALFGMARAIGRSSHTDVPLLCQLFPPPPRKSHKQTPSDKPKKKPIPPTYSTFRPIISPTMKRYFPPVKDDPCQGQGSDTVDGMGQSSLRIHRDTESENEKLYGFEPSQELFSVVASSFLLPAAVRDQMKDRRKNQLEFRTEQLQIILKVAKILINNKTLTDLDKAAKMYCALPWARDFPYQSFSETISLVLVLLLRHLLQYSEGLPEVLIDGVQSFVHEMYVAGQTKIQDKNLEMAMRSTCGYNSFELAVKANATCVDMLVWAVKDEQGGDSLLGRMNEKLQAPEGTLHLLAHIPLLHCCLEAHGTLSEKFPLLAHQSISSLREFLLQHSRILTKLHKFCPKEGGRSKSRDRHHSGGKKEPTCVAFSALRDAAIHNLCRSLRAGLQENPNCVQAFLASVSNMLYLTETGVEKLAMKSHNAILTLGHVAVALKDIPQTMESIQQIFQQQFCNPASKLDEAIVDMLGCMLLTGQSGIYQEVMNMFMQISVEAGSAAYTPDSSDNSHRYRHCSLAVMNALANIAGSLQGDQEQHELLVRLLELFVQLGLEGRRASERSSFAIKASSSAGNLGILIPVLATLMRRLPPIRDPKPRLLKLFRDFWLYTVVMGFAVEDSGLWPREWYEGVCIVAVKSPLLTSFQGEHLRSQLQYTSALRNDSVSYNDLNELRQTILTLLHSPAEIVPYVNKLDFAQCTYLLSVYQLETLRVMHGDAPSFCTMFEYLEDMAIIQDKAGMWDCLLAVSNQVFTNFLDIMSNRPRTSDREAELVSHAQFLLVKFNHIRKQIRKIADKYLSKLVDRFPHLLWNGSVLCTMLDILQLLSRSVVGNNRQEAAIFSVPNTKYNLTVLDTSDAREIIMRDFSARCGGIFQEAVKWAPSVTRSLIQQYLINLENINEGLSQRVKLEAATEDALQCAGFSRGPISGGLSDSMKGDSSNFVSAMTLRSRFTGEVSGMQAIYMHAGPGGLSLSKVLCDQLIKACQMGKEESVTSGMFRVCALLISTEGLDRHLLHNLCWAAVGVFTLQSMETAVACWEWLLAARPDLEMHFMREMAAAWQMTVERRLGMFAPDPDQPSPLAAASGEDVPLPNPPNAAPHDKWTQFLASRIESVKYSQIGIVEIFTTMLHRSLSMRAGSQHSVLCRHIGAIGPRFRLLSIGLSLLQGETLSNGTAKNVLRERIYAAVFDYFSMLPMVPSQSLSLLKDDVSTLLKFFHMVLAEKKYLRVSNILPQDSPDSGTLSVLPTDMRASVDIPSRQGLQLQGWMNTTPLGSNMSVISKRSSAARKGGDVGMKYTKVYMRRRHLIMSLISNEVERLCTWYNPMDAAEQKIQSEEILAGWRGQQINERNWRDFVRLAWDLSPYLACCLPSRFKNSEALVREVTRQVRLDPTTVCNQPYAIHYLVTEHSVEADVPELSYALCWAPVAPVVALSYFSNQHPPHPITAQYATKVLQFYPPEALLFYVPQLVQAIRYDTFGYVTELITILAQKSQLLSHQLIWNMKTNIFTDEDAKNRDDEIADHLETIMETIFNNLSGPAKAFYEREFDFFGKITAISGEIRPFPKGEERKDACLRALSRIRLQPGCYLPSSPEAIVMEIDYKSGTPMQSAAKAPFLAKFKVKKCGVHDLESIGLRGGVRKDEEQDMKKPLSWEACIFKVGDDVRQDMLALQVIGLFKNIFRQVGLDLYLVPYRVVATSPGCGVIQCVPDTKSRDQLGRQTDIGMYEYFLTKYGDQTTPAFQKARRNFIQSMAAYSLVGFLLQIKDRHNGNIMLDSVGHIVHIDFGFMFESSPGGNMGWEPDIKLTEEMVMIMGGRMDAPPFKWFMELCVQAYLAVRPYQEAIVSLVALMLDTGLPCFRGQTLKLLRSRFSPTHTEREAANYMLKVIRDSCLSPRTRTYDMIQYYQNQIPY</sequence>
<dbReference type="Gene3D" id="1.10.1070.11">
    <property type="entry name" value="Phosphatidylinositol 3-/4-kinase, catalytic domain"/>
    <property type="match status" value="1"/>
</dbReference>
<dbReference type="InterPro" id="IPR045495">
    <property type="entry name" value="PI4K_N"/>
</dbReference>
<evidence type="ECO:0000256" key="3">
    <source>
        <dbReference type="ARBA" id="ARBA00022679"/>
    </source>
</evidence>
<dbReference type="FunFam" id="1.10.1070.11:FF:000005">
    <property type="entry name" value="Phosphatidylinositol 4-kinase, catalytic, alpha"/>
    <property type="match status" value="1"/>
</dbReference>
<dbReference type="Gene3D" id="3.30.1010.10">
    <property type="entry name" value="Phosphatidylinositol 3-kinase Catalytic Subunit, Chain A, domain 4"/>
    <property type="match status" value="1"/>
</dbReference>
<dbReference type="Proteomes" id="UP000887568">
    <property type="component" value="Unplaced"/>
</dbReference>
<dbReference type="SMART" id="SM00146">
    <property type="entry name" value="PI3Kc"/>
    <property type="match status" value="1"/>
</dbReference>
<evidence type="ECO:0000256" key="4">
    <source>
        <dbReference type="ARBA" id="ARBA00022777"/>
    </source>
</evidence>
<proteinExistence type="inferred from homology"/>
<dbReference type="InterPro" id="IPR036940">
    <property type="entry name" value="PI3/4_kinase_cat_sf"/>
</dbReference>
<keyword evidence="4" id="KW-0418">Kinase</keyword>
<dbReference type="InterPro" id="IPR015433">
    <property type="entry name" value="PI3/4_kinase"/>
</dbReference>
<evidence type="ECO:0000256" key="5">
    <source>
        <dbReference type="SAM" id="MobiDB-lite"/>
    </source>
</evidence>
<dbReference type="Pfam" id="PF00454">
    <property type="entry name" value="PI3_PI4_kinase"/>
    <property type="match status" value="1"/>
</dbReference>
<dbReference type="InterPro" id="IPR016024">
    <property type="entry name" value="ARM-type_fold"/>
</dbReference>
<dbReference type="SUPFAM" id="SSF56112">
    <property type="entry name" value="Protein kinase-like (PK-like)"/>
    <property type="match status" value="1"/>
</dbReference>
<evidence type="ECO:0000313" key="9">
    <source>
        <dbReference type="Proteomes" id="UP000887568"/>
    </source>
</evidence>
<dbReference type="SMART" id="SM00145">
    <property type="entry name" value="PI3Ka"/>
    <property type="match status" value="1"/>
</dbReference>
<dbReference type="InterPro" id="IPR018936">
    <property type="entry name" value="PI3/4_kinase_CS"/>
</dbReference>
<feature type="domain" description="PI3K/PI4K catalytic" evidence="6">
    <location>
        <begin position="1775"/>
        <end position="2049"/>
    </location>
</feature>
<dbReference type="RefSeq" id="XP_038059018.1">
    <property type="nucleotide sequence ID" value="XM_038203090.1"/>
</dbReference>
<dbReference type="PROSITE" id="PS50290">
    <property type="entry name" value="PI3_4_KINASE_3"/>
    <property type="match status" value="1"/>
</dbReference>
<reference evidence="8" key="1">
    <citation type="submission" date="2022-11" db="UniProtKB">
        <authorList>
            <consortium name="EnsemblMetazoa"/>
        </authorList>
    </citation>
    <scope>IDENTIFICATION</scope>
</reference>
<dbReference type="PROSITE" id="PS51545">
    <property type="entry name" value="PIK_HELICAL"/>
    <property type="match status" value="1"/>
</dbReference>
<dbReference type="PROSITE" id="PS00916">
    <property type="entry name" value="PI3_4_KINASE_2"/>
    <property type="match status" value="1"/>
</dbReference>
<evidence type="ECO:0000256" key="1">
    <source>
        <dbReference type="ARBA" id="ARBA00006209"/>
    </source>
</evidence>
<protein>
    <recommendedName>
        <fullName evidence="2">1-phosphatidylinositol 4-kinase</fullName>
        <ecNumber evidence="2">2.7.1.67</ecNumber>
    </recommendedName>
</protein>
<dbReference type="PANTHER" id="PTHR10048">
    <property type="entry name" value="PHOSPHATIDYLINOSITOL KINASE"/>
    <property type="match status" value="1"/>
</dbReference>
<dbReference type="Gene3D" id="1.25.40.70">
    <property type="entry name" value="Phosphatidylinositol 3-kinase, accessory domain (PIK)"/>
    <property type="match status" value="1"/>
</dbReference>
<dbReference type="GeneID" id="119730279"/>
<dbReference type="SUPFAM" id="SSF48371">
    <property type="entry name" value="ARM repeat"/>
    <property type="match status" value="1"/>
</dbReference>
<dbReference type="OrthoDB" id="10264149at2759"/>
<dbReference type="GO" id="GO:0048015">
    <property type="term" value="P:phosphatidylinositol-mediated signaling"/>
    <property type="evidence" value="ECO:0007669"/>
    <property type="project" value="TreeGrafter"/>
</dbReference>
<evidence type="ECO:0000313" key="8">
    <source>
        <dbReference type="EnsemblMetazoa" id="XP_038059018.1"/>
    </source>
</evidence>
<accession>A0A914A5D6</accession>
<comment type="similarity">
    <text evidence="1">Belongs to the PI3/PI4-kinase family. Type III PI4K subfamily.</text>
</comment>
<feature type="domain" description="PIK helical" evidence="7">
    <location>
        <begin position="1497"/>
        <end position="1685"/>
    </location>
</feature>
<dbReference type="GO" id="GO:0004430">
    <property type="term" value="F:1-phosphatidylinositol 4-kinase activity"/>
    <property type="evidence" value="ECO:0007669"/>
    <property type="project" value="UniProtKB-EC"/>
</dbReference>
<dbReference type="GO" id="GO:0005737">
    <property type="term" value="C:cytoplasm"/>
    <property type="evidence" value="ECO:0007669"/>
    <property type="project" value="TreeGrafter"/>
</dbReference>
<dbReference type="InterPro" id="IPR011009">
    <property type="entry name" value="Kinase-like_dom_sf"/>
</dbReference>
<name>A0A914A5D6_PATMI</name>
<evidence type="ECO:0000259" key="6">
    <source>
        <dbReference type="PROSITE" id="PS50290"/>
    </source>
</evidence>
<dbReference type="GO" id="GO:0046854">
    <property type="term" value="P:phosphatidylinositol phosphate biosynthetic process"/>
    <property type="evidence" value="ECO:0007669"/>
    <property type="project" value="InterPro"/>
</dbReference>
<dbReference type="InterPro" id="IPR042236">
    <property type="entry name" value="PI3K_accessory_sf"/>
</dbReference>
<dbReference type="Pfam" id="PF00613">
    <property type="entry name" value="PI3Ka"/>
    <property type="match status" value="1"/>
</dbReference>
<dbReference type="PANTHER" id="PTHR10048:SF15">
    <property type="entry name" value="PHOSPHATIDYLINOSITOL 4-KINASE ALPHA"/>
    <property type="match status" value="1"/>
</dbReference>
<dbReference type="EnsemblMetazoa" id="XM_038203090.1">
    <property type="protein sequence ID" value="XP_038059018.1"/>
    <property type="gene ID" value="LOC119730279"/>
</dbReference>
<keyword evidence="9" id="KW-1185">Reference proteome</keyword>
<evidence type="ECO:0000259" key="7">
    <source>
        <dbReference type="PROSITE" id="PS51545"/>
    </source>
</evidence>
<evidence type="ECO:0000256" key="2">
    <source>
        <dbReference type="ARBA" id="ARBA00012169"/>
    </source>
</evidence>
<dbReference type="EC" id="2.7.1.67" evidence="2"/>
<dbReference type="Pfam" id="PF19274">
    <property type="entry name" value="PI4K_N"/>
    <property type="match status" value="2"/>
</dbReference>
<feature type="region of interest" description="Disordered" evidence="5">
    <location>
        <begin position="185"/>
        <end position="216"/>
    </location>
</feature>
<organism evidence="8 9">
    <name type="scientific">Patiria miniata</name>
    <name type="common">Bat star</name>
    <name type="synonym">Asterina miniata</name>
    <dbReference type="NCBI Taxonomy" id="46514"/>
    <lineage>
        <taxon>Eukaryota</taxon>
        <taxon>Metazoa</taxon>
        <taxon>Echinodermata</taxon>
        <taxon>Eleutherozoa</taxon>
        <taxon>Asterozoa</taxon>
        <taxon>Asteroidea</taxon>
        <taxon>Valvatacea</taxon>
        <taxon>Valvatida</taxon>
        <taxon>Asterinidae</taxon>
        <taxon>Patiria</taxon>
    </lineage>
</organism>
<dbReference type="InterPro" id="IPR001263">
    <property type="entry name" value="PI3K_accessory_dom"/>
</dbReference>
<dbReference type="OMA" id="MSQRDEN"/>